<dbReference type="PANTHER" id="PTHR10145">
    <property type="entry name" value="TRANSCRIPTION ELONGATION FACTOR SPT6"/>
    <property type="match status" value="1"/>
</dbReference>
<dbReference type="InterPro" id="IPR049540">
    <property type="entry name" value="Spt6-like_S1"/>
</dbReference>
<dbReference type="SUPFAM" id="SSF158832">
    <property type="entry name" value="Tex N-terminal region-like"/>
    <property type="match status" value="1"/>
</dbReference>
<feature type="compositionally biased region" description="Acidic residues" evidence="11">
    <location>
        <begin position="23"/>
        <end position="34"/>
    </location>
</feature>
<dbReference type="SUPFAM" id="SSF55550">
    <property type="entry name" value="SH2 domain"/>
    <property type="match status" value="1"/>
</dbReference>
<dbReference type="GO" id="GO:0008023">
    <property type="term" value="C:transcription elongation factor complex"/>
    <property type="evidence" value="ECO:0007669"/>
    <property type="project" value="TreeGrafter"/>
</dbReference>
<feature type="compositionally biased region" description="Acidic residues" evidence="11">
    <location>
        <begin position="44"/>
        <end position="61"/>
    </location>
</feature>
<comment type="similarity">
    <text evidence="3">Belongs to the SPT6 family.</text>
</comment>
<dbReference type="SUPFAM" id="SSF47781">
    <property type="entry name" value="RuvA domain 2-like"/>
    <property type="match status" value="2"/>
</dbReference>
<dbReference type="EMBL" id="KI894030">
    <property type="protein sequence ID" value="OBR85839.1"/>
    <property type="molecule type" value="Genomic_DNA"/>
</dbReference>
<dbReference type="Gene3D" id="1.10.10.2740">
    <property type="entry name" value="Spt6, Death-like domain"/>
    <property type="match status" value="1"/>
</dbReference>
<evidence type="ECO:0000256" key="10">
    <source>
        <dbReference type="ARBA" id="ARBA00093389"/>
    </source>
</evidence>
<gene>
    <name evidence="13" type="ORF">I303_03553</name>
</gene>
<dbReference type="InterPro" id="IPR055179">
    <property type="entry name" value="Tex-like_central_region"/>
</dbReference>
<dbReference type="InterPro" id="IPR028083">
    <property type="entry name" value="Spt6_acidic_N_dom"/>
</dbReference>
<reference evidence="13" key="1">
    <citation type="submission" date="2013-07" db="EMBL/GenBank/DDBJ databases">
        <title>The Genome Sequence of Cryptococcus dejecticola CBS10117.</title>
        <authorList>
            <consortium name="The Broad Institute Genome Sequencing Platform"/>
            <person name="Cuomo C."/>
            <person name="Litvintseva A."/>
            <person name="Chen Y."/>
            <person name="Heitman J."/>
            <person name="Sun S."/>
            <person name="Springer D."/>
            <person name="Dromer F."/>
            <person name="Young S.K."/>
            <person name="Zeng Q."/>
            <person name="Gargeya S."/>
            <person name="Fitzgerald M."/>
            <person name="Abouelleil A."/>
            <person name="Alvarado L."/>
            <person name="Berlin A.M."/>
            <person name="Chapman S.B."/>
            <person name="Dewar J."/>
            <person name="Goldberg J."/>
            <person name="Griggs A."/>
            <person name="Gujja S."/>
            <person name="Hansen M."/>
            <person name="Howarth C."/>
            <person name="Imamovic A."/>
            <person name="Larimer J."/>
            <person name="McCowan C."/>
            <person name="Murphy C."/>
            <person name="Pearson M."/>
            <person name="Priest M."/>
            <person name="Roberts A."/>
            <person name="Saif S."/>
            <person name="Shea T."/>
            <person name="Sykes S."/>
            <person name="Wortman J."/>
            <person name="Nusbaum C."/>
            <person name="Birren B."/>
        </authorList>
    </citation>
    <scope>NUCLEOTIDE SEQUENCE [LARGE SCALE GENOMIC DNA]</scope>
    <source>
        <strain evidence="13">CBS 10117</strain>
    </source>
</reference>
<dbReference type="SUPFAM" id="SSF53098">
    <property type="entry name" value="Ribonuclease H-like"/>
    <property type="match status" value="1"/>
</dbReference>
<dbReference type="InterPro" id="IPR012340">
    <property type="entry name" value="NA-bd_OB-fold"/>
</dbReference>
<dbReference type="InterPro" id="IPR035420">
    <property type="entry name" value="Spt6_SH2"/>
</dbReference>
<evidence type="ECO:0000256" key="8">
    <source>
        <dbReference type="ARBA" id="ARBA00023242"/>
    </source>
</evidence>
<dbReference type="Pfam" id="PF14639">
    <property type="entry name" value="YqgF"/>
    <property type="match status" value="2"/>
</dbReference>
<feature type="compositionally biased region" description="Basic and acidic residues" evidence="11">
    <location>
        <begin position="13"/>
        <end position="22"/>
    </location>
</feature>
<dbReference type="InterPro" id="IPR041692">
    <property type="entry name" value="HHH_9"/>
</dbReference>
<dbReference type="InterPro" id="IPR012337">
    <property type="entry name" value="RNaseH-like_sf"/>
</dbReference>
<keyword evidence="13" id="KW-0251">Elongation factor</keyword>
<evidence type="ECO:0000256" key="5">
    <source>
        <dbReference type="ARBA" id="ARBA00022454"/>
    </source>
</evidence>
<dbReference type="Pfam" id="PF21710">
    <property type="entry name" value="Spt6_S1"/>
    <property type="match status" value="1"/>
</dbReference>
<sequence>MSSRSAPPEGEGEEIRPYGDERDSSEEESEDDPEEAKRIAEGFIVDEDDDDDEEDEEEDEEERKRRKKERKKKRKREKLRAKREKQREDLKLSEDELELLNENRGLAGSSQARPLKRLRRRSGSLGEGSDGDGGRAEPTLQDMFRDDEDRDRDDDEDDLGDFIEEDEDDMAAQGESEEQRRQRKREEKLKRRQQKASKPELAGVDRASWDEIYAVFGDGQNYDWALDGEDGMDVDDDEDAAKKDLRLEDVFDPAEIKARRLQDEDRAIANNDRPERHQLVNSTLSDNPVFASDTLYPPPDLAAGWAHTKISTRTQYLFCGMHEEGSYPVPTIDNPAPYPAYRRLELAIEFRKAVSSALNMMFVQHLEVPYLWHYKRDAFSKLENQGSSSIQFLERDELWSLYNLGIRFKAIFERNQHTQQSWDKIKSRRPDVQDEYLTTKLLPSICMMSIESAAEGSEWLSYHYAPDLKAVKEDEAIEEGAKRLPERGDNEDLRSGPIMKLVEAYGISVSQVATTFNEPEGQPIPPKNADKLPNDLAEEFAGQGTAFGSPESALQGKFSHLPTAGHILTTEFSKDPAIRQQTRDFMEACGVISVTPTDRGMTVIDEYHLYYNFKFLTRKPVQMFKDSPQFLHMLKAEDEGLITINIEADENAVQAFVETLVRCCRSNDYGEISTAWNALRAEICSDVTRKYLVPSAAKWLKEHLKGEASEFVAERCRLELELRVNVRPFSSTNMDQGETPSVLALTNGKGEIRDAIMAVMLDDDGNIRTQTKFDNLRDEVDKQSFVELVEKRKPRVVVIGGLSVQAARLRDDAASALRELAMRSYGQNPPVAEAYQSHEQYQHAVSEFDAQLSPYLIPLIFVNDSTARLYMNSEEAEKEYPNLPVNGRYALGLARYTQNPLNAYAKLGKQIASVTFMEHHQKLINTEKLLIHLERGLVNSVCFMGIEINSCVADAYQRSMLPFISGLGPRKADALVHGIHKQGSLLNRLAFSDLGLFGPTIFENVAGFLTIENDLKDMMLEPENPQEQPDPLDMTRIHPEDYEFAQKMCQDALDLDVEDVTDRHKSEVVQTLMLDDKRAQKLGELNLDDFAFNLQRQGEGNKRHTLGEIVNELIRYRADRRPAFYVPTEWEVVTMLTGETERTIGRGLKVTATVRKAITARVFCQLESGMDAILERDYVADEDQPPVTSCEDFFKPRQAIKAVVIQAEPNRFQVRISTRESDLRQAVAFIQPFRDEPYNDLIRKGQAEDAAAAKKRRQAGKVKRVVNHPNWHVMNSGQAEQFLASQHRGDVVIRPSSKGSDHLAVTWKVDEDIYQHIDVQEIDKPNEYSLGRILRVSGRYSYSDLDELIINHVKAIARKLDEIQSHEKYKAEDDLEAYLKNYVQAHPGRSMYGFSIDSDRPGYVKLCFLNKSTKDGGVIQTWPVAVLPGAYKLNNAEVPGVTELCNAFKLQYSARLAEQGSGGKTPGIRLGKTPLPGGRTPALAGGRTPAPGGMSVNVMRGGATPMYGHGHGHGQPQLQGRTPGQHGMTPNPYGAPPQAAYGGPPNGNGYGGQPGQGGYSSARQPSGPPRPGYGGMTPSNPPPAGMNADRA</sequence>
<dbReference type="VEuPathDB" id="FungiDB:I303_03553"/>
<dbReference type="SMART" id="SM00252">
    <property type="entry name" value="SH2"/>
    <property type="match status" value="1"/>
</dbReference>
<protein>
    <recommendedName>
        <fullName evidence="4">Transcription elongation factor SPT6</fullName>
    </recommendedName>
    <alternativeName>
        <fullName evidence="9">Chromatin elongation factor SPT6</fullName>
    </alternativeName>
</protein>
<dbReference type="Pfam" id="PF14632">
    <property type="entry name" value="SPT6_acidic"/>
    <property type="match status" value="1"/>
</dbReference>
<dbReference type="FunFam" id="3.30.505.10:FF:000056">
    <property type="entry name" value="Transcription elongation factor Spt6"/>
    <property type="match status" value="1"/>
</dbReference>
<feature type="compositionally biased region" description="Basic and acidic residues" evidence="11">
    <location>
        <begin position="85"/>
        <end position="94"/>
    </location>
</feature>
<dbReference type="SMART" id="SM00316">
    <property type="entry name" value="S1"/>
    <property type="match status" value="1"/>
</dbReference>
<name>A0A1A6A706_9TREE</name>
<dbReference type="Gene3D" id="1.10.10.650">
    <property type="entry name" value="RuvA domain 2-like"/>
    <property type="match status" value="1"/>
</dbReference>
<feature type="region of interest" description="Disordered" evidence="11">
    <location>
        <begin position="1458"/>
        <end position="1591"/>
    </location>
</feature>
<keyword evidence="6" id="KW-0727">SH2 domain</keyword>
<feature type="domain" description="S1 motif" evidence="12">
    <location>
        <begin position="1147"/>
        <end position="1219"/>
    </location>
</feature>
<organism evidence="13">
    <name type="scientific">Kwoniella dejecticola CBS 10117</name>
    <dbReference type="NCBI Taxonomy" id="1296121"/>
    <lineage>
        <taxon>Eukaryota</taxon>
        <taxon>Fungi</taxon>
        <taxon>Dikarya</taxon>
        <taxon>Basidiomycota</taxon>
        <taxon>Agaricomycotina</taxon>
        <taxon>Tremellomycetes</taxon>
        <taxon>Tremellales</taxon>
        <taxon>Cryptococcaceae</taxon>
        <taxon>Kwoniella</taxon>
    </lineage>
</organism>
<dbReference type="InterPro" id="IPR003029">
    <property type="entry name" value="S1_domain"/>
</dbReference>
<dbReference type="InterPro" id="IPR032706">
    <property type="entry name" value="Spt6_HHH"/>
</dbReference>
<dbReference type="STRING" id="1296121.A0A1A6A706"/>
<keyword evidence="5" id="KW-0158">Chromosome</keyword>
<dbReference type="Gene3D" id="3.30.420.140">
    <property type="entry name" value="YqgF/RNase H-like domain"/>
    <property type="match status" value="1"/>
</dbReference>
<dbReference type="InterPro" id="IPR028088">
    <property type="entry name" value="Spt6_HTH_DNA-bd_dom"/>
</dbReference>
<evidence type="ECO:0000259" key="12">
    <source>
        <dbReference type="PROSITE" id="PS50126"/>
    </source>
</evidence>
<feature type="compositionally biased region" description="Acidic residues" evidence="11">
    <location>
        <begin position="145"/>
        <end position="170"/>
    </location>
</feature>
<keyword evidence="13" id="KW-0648">Protein biosynthesis</keyword>
<evidence type="ECO:0000256" key="2">
    <source>
        <dbReference type="ARBA" id="ARBA00004286"/>
    </source>
</evidence>
<dbReference type="Gene3D" id="1.10.150.850">
    <property type="entry name" value="Spt6, helix-hairpin-helix domain"/>
    <property type="match status" value="1"/>
</dbReference>
<evidence type="ECO:0000256" key="6">
    <source>
        <dbReference type="ARBA" id="ARBA00022999"/>
    </source>
</evidence>
<dbReference type="GO" id="GO:0042393">
    <property type="term" value="F:histone binding"/>
    <property type="evidence" value="ECO:0007669"/>
    <property type="project" value="TreeGrafter"/>
</dbReference>
<dbReference type="GO" id="GO:0140673">
    <property type="term" value="P:transcription elongation-coupled chromatin remodeling"/>
    <property type="evidence" value="ECO:0007669"/>
    <property type="project" value="InterPro"/>
</dbReference>
<keyword evidence="7" id="KW-0804">Transcription</keyword>
<dbReference type="PROSITE" id="PS50126">
    <property type="entry name" value="S1"/>
    <property type="match status" value="1"/>
</dbReference>
<comment type="subcellular location">
    <subcellularLocation>
        <location evidence="2">Chromosome</location>
    </subcellularLocation>
    <subcellularLocation>
        <location evidence="1">Nucleus</location>
    </subcellularLocation>
</comment>
<dbReference type="InterPro" id="IPR023323">
    <property type="entry name" value="Tex-like_dom_sf"/>
</dbReference>
<dbReference type="Gene3D" id="1.10.3500.10">
    <property type="entry name" value="Tex N-terminal region-like"/>
    <property type="match status" value="1"/>
</dbReference>
<evidence type="ECO:0000256" key="4">
    <source>
        <dbReference type="ARBA" id="ARBA00020248"/>
    </source>
</evidence>
<evidence type="ECO:0000256" key="11">
    <source>
        <dbReference type="SAM" id="MobiDB-lite"/>
    </source>
</evidence>
<dbReference type="InterPro" id="IPR017072">
    <property type="entry name" value="TF_Spt6"/>
</dbReference>
<dbReference type="InterPro" id="IPR028231">
    <property type="entry name" value="Spt6_YqgF"/>
</dbReference>
<evidence type="ECO:0000313" key="13">
    <source>
        <dbReference type="EMBL" id="OBR85839.1"/>
    </source>
</evidence>
<accession>A0A1A6A706</accession>
<evidence type="ECO:0000256" key="7">
    <source>
        <dbReference type="ARBA" id="ARBA00023163"/>
    </source>
</evidence>
<dbReference type="InterPro" id="IPR035018">
    <property type="entry name" value="Spt6_SH2_C"/>
</dbReference>
<dbReference type="GO" id="GO:0005694">
    <property type="term" value="C:chromosome"/>
    <property type="evidence" value="ECO:0007669"/>
    <property type="project" value="UniProtKB-SubCell"/>
</dbReference>
<keyword evidence="8" id="KW-0539">Nucleus</keyword>
<dbReference type="Pfam" id="PF22706">
    <property type="entry name" value="Tex_central_region"/>
    <property type="match status" value="1"/>
</dbReference>
<dbReference type="Pfam" id="PF14641">
    <property type="entry name" value="HTH_44"/>
    <property type="match status" value="1"/>
</dbReference>
<dbReference type="Pfam" id="PF17674">
    <property type="entry name" value="HHH_9"/>
    <property type="match status" value="1"/>
</dbReference>
<dbReference type="Gene3D" id="3.30.505.10">
    <property type="entry name" value="SH2 domain"/>
    <property type="match status" value="2"/>
</dbReference>
<dbReference type="InterPro" id="IPR036860">
    <property type="entry name" value="SH2_dom_sf"/>
</dbReference>
<dbReference type="InterPro" id="IPR023319">
    <property type="entry name" value="Tex-like_HTH_dom_sf"/>
</dbReference>
<dbReference type="Pfam" id="PF14635">
    <property type="entry name" value="HHH_7"/>
    <property type="match status" value="1"/>
</dbReference>
<dbReference type="FunFam" id="1.10.10.2740:FF:000002">
    <property type="entry name" value="Transcription elongation factor Spt6"/>
    <property type="match status" value="1"/>
</dbReference>
<feature type="compositionally biased region" description="Basic residues" evidence="11">
    <location>
        <begin position="64"/>
        <end position="84"/>
    </location>
</feature>
<evidence type="ECO:0000256" key="9">
    <source>
        <dbReference type="ARBA" id="ARBA00029871"/>
    </source>
</evidence>
<dbReference type="OrthoDB" id="995477at2759"/>
<feature type="compositionally biased region" description="Low complexity" evidence="11">
    <location>
        <begin position="1530"/>
        <end position="1543"/>
    </location>
</feature>
<feature type="region of interest" description="Disordered" evidence="11">
    <location>
        <begin position="1"/>
        <end position="202"/>
    </location>
</feature>
<comment type="function">
    <text evidence="10">Histone H3-H4 chaperone that plays a role in maintenance of chromatin structure during RNA polymerase II transcription elongation thereby repressing transcription initiation from cryptic promoters. Mediates the reassembly of nucleosomes onto the promoters of at least a selected set of genes during repression; the nucleosome reassembly is essential for transcriptional repression. Essential for viability.</text>
</comment>
<feature type="compositionally biased region" description="Gly residues" evidence="11">
    <location>
        <begin position="1544"/>
        <end position="1558"/>
    </location>
</feature>
<dbReference type="SUPFAM" id="SSF50249">
    <property type="entry name" value="Nucleic acid-binding proteins"/>
    <property type="match status" value="1"/>
</dbReference>
<dbReference type="CDD" id="cd09928">
    <property type="entry name" value="SH2_Cterm_SPT6_like"/>
    <property type="match status" value="1"/>
</dbReference>
<feature type="compositionally biased region" description="Basic and acidic residues" evidence="11">
    <location>
        <begin position="177"/>
        <end position="189"/>
    </location>
</feature>
<dbReference type="GO" id="GO:0031491">
    <property type="term" value="F:nucleosome binding"/>
    <property type="evidence" value="ECO:0007669"/>
    <property type="project" value="TreeGrafter"/>
</dbReference>
<dbReference type="InterPro" id="IPR000980">
    <property type="entry name" value="SH2"/>
</dbReference>
<dbReference type="InterPro" id="IPR035019">
    <property type="entry name" value="Spt6_SH2_N"/>
</dbReference>
<dbReference type="GO" id="GO:0003746">
    <property type="term" value="F:translation elongation factor activity"/>
    <property type="evidence" value="ECO:0007669"/>
    <property type="project" value="UniProtKB-KW"/>
</dbReference>
<dbReference type="InterPro" id="IPR037027">
    <property type="entry name" value="YqgF/RNaseH-like_dom_sf"/>
</dbReference>
<evidence type="ECO:0000256" key="1">
    <source>
        <dbReference type="ARBA" id="ARBA00004123"/>
    </source>
</evidence>
<dbReference type="InterPro" id="IPR010994">
    <property type="entry name" value="RuvA_2-like"/>
</dbReference>
<dbReference type="PANTHER" id="PTHR10145:SF6">
    <property type="entry name" value="TRANSCRIPTION ELONGATION FACTOR SPT6"/>
    <property type="match status" value="1"/>
</dbReference>
<dbReference type="GO" id="GO:0034728">
    <property type="term" value="P:nucleosome organization"/>
    <property type="evidence" value="ECO:0007669"/>
    <property type="project" value="TreeGrafter"/>
</dbReference>
<dbReference type="Pfam" id="PF14633">
    <property type="entry name" value="SH2_2"/>
    <property type="match status" value="1"/>
</dbReference>
<proteinExistence type="inferred from homology"/>
<dbReference type="GO" id="GO:0003677">
    <property type="term" value="F:DNA binding"/>
    <property type="evidence" value="ECO:0007669"/>
    <property type="project" value="InterPro"/>
</dbReference>
<dbReference type="CDD" id="cd09918">
    <property type="entry name" value="SH2_Nterm_SPT6_like"/>
    <property type="match status" value="1"/>
</dbReference>
<evidence type="ECO:0000256" key="3">
    <source>
        <dbReference type="ARBA" id="ARBA00009253"/>
    </source>
</evidence>
<dbReference type="InterPro" id="IPR042066">
    <property type="entry name" value="Spt6_death-like"/>
</dbReference>